<comment type="caution">
    <text evidence="1">The sequence shown here is derived from an EMBL/GenBank/DDBJ whole genome shotgun (WGS) entry which is preliminary data.</text>
</comment>
<keyword evidence="2" id="KW-1185">Reference proteome</keyword>
<dbReference type="AlphaFoldDB" id="A0A2T5YJ94"/>
<protein>
    <submittedName>
        <fullName evidence="1">Uncharacterized protein</fullName>
    </submittedName>
</protein>
<sequence>MKHVLFIFIGVFLLSSLKQKNRYAIEVEILGCETSRKYSDWVYLMKGEKKVDSVNTYTYRDFVLFQSWVRKDKFRFKGLSPGEYQIKYTPRYNFDSVATVQVIGSDIKHRICFDEIPTNAYKQLTLIDKLSSGDTLYVNGYIAAGGEFGGYDEGLWIWKAENQLKGQFYALANSYGIGWETNRQEFYRQNMSKAKAISQVFVLTENQIQDIKRFLVETRNYRKRNAISNAPEFIAVYSNSGGYQIIEHDFKWRPFLSLKEKITTANKVYE</sequence>
<evidence type="ECO:0000313" key="1">
    <source>
        <dbReference type="EMBL" id="PTX19377.1"/>
    </source>
</evidence>
<accession>A0A2T5YJ94</accession>
<dbReference type="EMBL" id="QBKI01000004">
    <property type="protein sequence ID" value="PTX19377.1"/>
    <property type="molecule type" value="Genomic_DNA"/>
</dbReference>
<dbReference type="Proteomes" id="UP000244225">
    <property type="component" value="Unassembled WGS sequence"/>
</dbReference>
<name>A0A2T5YJ94_9BACT</name>
<evidence type="ECO:0000313" key="2">
    <source>
        <dbReference type="Proteomes" id="UP000244225"/>
    </source>
</evidence>
<dbReference type="RefSeq" id="WP_108211501.1">
    <property type="nucleotide sequence ID" value="NZ_QBKI01000004.1"/>
</dbReference>
<gene>
    <name evidence="1" type="ORF">C8N40_104108</name>
</gene>
<organism evidence="1 2">
    <name type="scientific">Pontibacter mucosus</name>
    <dbReference type="NCBI Taxonomy" id="1649266"/>
    <lineage>
        <taxon>Bacteria</taxon>
        <taxon>Pseudomonadati</taxon>
        <taxon>Bacteroidota</taxon>
        <taxon>Cytophagia</taxon>
        <taxon>Cytophagales</taxon>
        <taxon>Hymenobacteraceae</taxon>
        <taxon>Pontibacter</taxon>
    </lineage>
</organism>
<proteinExistence type="predicted"/>
<reference evidence="1 2" key="1">
    <citation type="submission" date="2018-04" db="EMBL/GenBank/DDBJ databases">
        <title>Genomic Encyclopedia of Archaeal and Bacterial Type Strains, Phase II (KMG-II): from individual species to whole genera.</title>
        <authorList>
            <person name="Goeker M."/>
        </authorList>
    </citation>
    <scope>NUCLEOTIDE SEQUENCE [LARGE SCALE GENOMIC DNA]</scope>
    <source>
        <strain evidence="1 2">DSM 100162</strain>
    </source>
</reference>